<accession>A0A645FCV2</accession>
<reference evidence="2" key="1">
    <citation type="submission" date="2019-08" db="EMBL/GenBank/DDBJ databases">
        <authorList>
            <person name="Kucharzyk K."/>
            <person name="Murdoch R.W."/>
            <person name="Higgins S."/>
            <person name="Loffler F."/>
        </authorList>
    </citation>
    <scope>NUCLEOTIDE SEQUENCE</scope>
</reference>
<dbReference type="EMBL" id="VSSQ01058465">
    <property type="protein sequence ID" value="MPN12171.1"/>
    <property type="molecule type" value="Genomic_DNA"/>
</dbReference>
<feature type="compositionally biased region" description="Basic and acidic residues" evidence="1">
    <location>
        <begin position="1"/>
        <end position="15"/>
    </location>
</feature>
<organism evidence="2">
    <name type="scientific">bioreactor metagenome</name>
    <dbReference type="NCBI Taxonomy" id="1076179"/>
    <lineage>
        <taxon>unclassified sequences</taxon>
        <taxon>metagenomes</taxon>
        <taxon>ecological metagenomes</taxon>
    </lineage>
</organism>
<proteinExistence type="predicted"/>
<feature type="region of interest" description="Disordered" evidence="1">
    <location>
        <begin position="1"/>
        <end position="25"/>
    </location>
</feature>
<gene>
    <name evidence="2" type="ORF">SDC9_159483</name>
</gene>
<sequence length="41" mass="4269">MRNAMDEADQRDRLDVAGGGAGQGGGRHVGVGVGLFVMRRV</sequence>
<comment type="caution">
    <text evidence="2">The sequence shown here is derived from an EMBL/GenBank/DDBJ whole genome shotgun (WGS) entry which is preliminary data.</text>
</comment>
<evidence type="ECO:0000313" key="2">
    <source>
        <dbReference type="EMBL" id="MPN12171.1"/>
    </source>
</evidence>
<protein>
    <submittedName>
        <fullName evidence="2">Uncharacterized protein</fullName>
    </submittedName>
</protein>
<name>A0A645FCV2_9ZZZZ</name>
<evidence type="ECO:0000256" key="1">
    <source>
        <dbReference type="SAM" id="MobiDB-lite"/>
    </source>
</evidence>
<dbReference type="AlphaFoldDB" id="A0A645FCV2"/>